<dbReference type="AlphaFoldDB" id="A0A9Q1Q938"/>
<dbReference type="OrthoDB" id="1909414at2759"/>
<evidence type="ECO:0000313" key="3">
    <source>
        <dbReference type="EMBL" id="KAJ8433528.1"/>
    </source>
</evidence>
<comment type="caution">
    <text evidence="3">The sequence shown here is derived from an EMBL/GenBank/DDBJ whole genome shotgun (WGS) entry which is preliminary data.</text>
</comment>
<name>A0A9Q1Q938_9CARY</name>
<dbReference type="Proteomes" id="UP001153076">
    <property type="component" value="Unassembled WGS sequence"/>
</dbReference>
<keyword evidence="4" id="KW-1185">Reference proteome</keyword>
<dbReference type="PANTHER" id="PTHR47841:SF3">
    <property type="entry name" value="OS09G0492800 PROTEIN"/>
    <property type="match status" value="1"/>
</dbReference>
<gene>
    <name evidence="3" type="ORF">Cgig2_018081</name>
</gene>
<evidence type="ECO:0000259" key="2">
    <source>
        <dbReference type="Pfam" id="PF03107"/>
    </source>
</evidence>
<evidence type="ECO:0000313" key="4">
    <source>
        <dbReference type="Proteomes" id="UP001153076"/>
    </source>
</evidence>
<dbReference type="InterPro" id="IPR046349">
    <property type="entry name" value="C1-like_sf"/>
</dbReference>
<reference evidence="3" key="1">
    <citation type="submission" date="2022-04" db="EMBL/GenBank/DDBJ databases">
        <title>Carnegiea gigantea Genome sequencing and assembly v2.</title>
        <authorList>
            <person name="Copetti D."/>
            <person name="Sanderson M.J."/>
            <person name="Burquez A."/>
            <person name="Wojciechowski M.F."/>
        </authorList>
    </citation>
    <scope>NUCLEOTIDE SEQUENCE</scope>
    <source>
        <strain evidence="3">SGP5-SGP5p</strain>
        <tissue evidence="3">Aerial part</tissue>
    </source>
</reference>
<feature type="domain" description="DC1" evidence="2">
    <location>
        <begin position="227"/>
        <end position="273"/>
    </location>
</feature>
<keyword evidence="1" id="KW-0677">Repeat</keyword>
<feature type="domain" description="DC1" evidence="2">
    <location>
        <begin position="169"/>
        <end position="217"/>
    </location>
</feature>
<protein>
    <recommendedName>
        <fullName evidence="2">DC1 domain-containing protein</fullName>
    </recommendedName>
</protein>
<evidence type="ECO:0000256" key="1">
    <source>
        <dbReference type="ARBA" id="ARBA00022737"/>
    </source>
</evidence>
<dbReference type="PANTHER" id="PTHR47841">
    <property type="entry name" value="DIACYLGLYCEROL KINASE THETA-LIKE-RELATED"/>
    <property type="match status" value="1"/>
</dbReference>
<dbReference type="InterPro" id="IPR004146">
    <property type="entry name" value="DC1"/>
</dbReference>
<dbReference type="EMBL" id="JAKOGI010000531">
    <property type="protein sequence ID" value="KAJ8433528.1"/>
    <property type="molecule type" value="Genomic_DNA"/>
</dbReference>
<dbReference type="SUPFAM" id="SSF57889">
    <property type="entry name" value="Cysteine-rich domain"/>
    <property type="match status" value="2"/>
</dbReference>
<proteinExistence type="predicted"/>
<accession>A0A9Q1Q938</accession>
<organism evidence="3 4">
    <name type="scientific">Carnegiea gigantea</name>
    <dbReference type="NCBI Taxonomy" id="171969"/>
    <lineage>
        <taxon>Eukaryota</taxon>
        <taxon>Viridiplantae</taxon>
        <taxon>Streptophyta</taxon>
        <taxon>Embryophyta</taxon>
        <taxon>Tracheophyta</taxon>
        <taxon>Spermatophyta</taxon>
        <taxon>Magnoliopsida</taxon>
        <taxon>eudicotyledons</taxon>
        <taxon>Gunneridae</taxon>
        <taxon>Pentapetalae</taxon>
        <taxon>Caryophyllales</taxon>
        <taxon>Cactineae</taxon>
        <taxon>Cactaceae</taxon>
        <taxon>Cactoideae</taxon>
        <taxon>Echinocereeae</taxon>
        <taxon>Carnegiea</taxon>
    </lineage>
</organism>
<sequence length="348" mass="37724">MMMNGRSTTFRNSSTSSIIITKFSAPPNPVITPAPAPAPASAPQPLAIPQLPVSRSESSKFTIRTQSGIIGKPEYDHSQQLPSEKKSQAVIDYYPFPQSPDLDDLGLGKGIMSWNHDPQHRLVQLNLPGPFTCMGCKEYGAGTRFSCKHCNFELHDFCALAPPVLKAHPLHSQHLLVFNTKPGKGLLKPTCDVCGKAEKGYMFKCSACSFQLHPCCAMLSPKINFTTHPHPLVMFPATATLLGDIQCAECKRRRSGQVYRCTVCDYYLHAVCAKNMVNGLHVNGLKRLDDKSSGNKMLSVAAKLASHVVMGFMGGIVEGIGEGLGEVLTQNLAKGRCNSTKRGSHISG</sequence>
<dbReference type="Pfam" id="PF03107">
    <property type="entry name" value="C1_2"/>
    <property type="match status" value="2"/>
</dbReference>